<sequence>MWNFAERKKFGYEDVECSFLILYSGGQSEQGQNEQVFVLPGLLLPSRDYQNRLQSSVIRRLPPPCPEKSNRKRKLGKAEILTSTPIKTEQLKKLNTSNAKVKKLPKEMTNKGKQTGARMRKQRKKNANDREKGDILRNMRRIIRENKRKTQRRLDHVQ</sequence>
<proteinExistence type="predicted"/>
<evidence type="ECO:0000313" key="3">
    <source>
        <dbReference type="Proteomes" id="UP001162162"/>
    </source>
</evidence>
<organism evidence="2 3">
    <name type="scientific">Aromia moschata</name>
    <dbReference type="NCBI Taxonomy" id="1265417"/>
    <lineage>
        <taxon>Eukaryota</taxon>
        <taxon>Metazoa</taxon>
        <taxon>Ecdysozoa</taxon>
        <taxon>Arthropoda</taxon>
        <taxon>Hexapoda</taxon>
        <taxon>Insecta</taxon>
        <taxon>Pterygota</taxon>
        <taxon>Neoptera</taxon>
        <taxon>Endopterygota</taxon>
        <taxon>Coleoptera</taxon>
        <taxon>Polyphaga</taxon>
        <taxon>Cucujiformia</taxon>
        <taxon>Chrysomeloidea</taxon>
        <taxon>Cerambycidae</taxon>
        <taxon>Cerambycinae</taxon>
        <taxon>Callichromatini</taxon>
        <taxon>Aromia</taxon>
    </lineage>
</organism>
<evidence type="ECO:0000313" key="2">
    <source>
        <dbReference type="EMBL" id="KAJ8936884.1"/>
    </source>
</evidence>
<reference evidence="2" key="1">
    <citation type="journal article" date="2023" name="Insect Mol. Biol.">
        <title>Genome sequencing provides insights into the evolution of gene families encoding plant cell wall-degrading enzymes in longhorned beetles.</title>
        <authorList>
            <person name="Shin N.R."/>
            <person name="Okamura Y."/>
            <person name="Kirsch R."/>
            <person name="Pauchet Y."/>
        </authorList>
    </citation>
    <scope>NUCLEOTIDE SEQUENCE</scope>
    <source>
        <strain evidence="2">AMC_N1</strain>
    </source>
</reference>
<gene>
    <name evidence="2" type="ORF">NQ318_010911</name>
</gene>
<feature type="region of interest" description="Disordered" evidence="1">
    <location>
        <begin position="93"/>
        <end position="134"/>
    </location>
</feature>
<protein>
    <submittedName>
        <fullName evidence="2">Uncharacterized protein</fullName>
    </submittedName>
</protein>
<name>A0AAV8XEQ4_9CUCU</name>
<dbReference type="AlphaFoldDB" id="A0AAV8XEQ4"/>
<keyword evidence="3" id="KW-1185">Reference proteome</keyword>
<comment type="caution">
    <text evidence="2">The sequence shown here is derived from an EMBL/GenBank/DDBJ whole genome shotgun (WGS) entry which is preliminary data.</text>
</comment>
<accession>A0AAV8XEQ4</accession>
<evidence type="ECO:0000256" key="1">
    <source>
        <dbReference type="SAM" id="MobiDB-lite"/>
    </source>
</evidence>
<dbReference type="Proteomes" id="UP001162162">
    <property type="component" value="Unassembled WGS sequence"/>
</dbReference>
<dbReference type="EMBL" id="JAPWTK010000703">
    <property type="protein sequence ID" value="KAJ8936884.1"/>
    <property type="molecule type" value="Genomic_DNA"/>
</dbReference>